<gene>
    <name evidence="5" type="ORF">B8V81_3009</name>
</gene>
<organism evidence="5 6">
    <name type="scientific">Paenibacillus pasadenensis</name>
    <dbReference type="NCBI Taxonomy" id="217090"/>
    <lineage>
        <taxon>Bacteria</taxon>
        <taxon>Bacillati</taxon>
        <taxon>Bacillota</taxon>
        <taxon>Bacilli</taxon>
        <taxon>Bacillales</taxon>
        <taxon>Paenibacillaceae</taxon>
        <taxon>Paenibacillus</taxon>
    </lineage>
</organism>
<dbReference type="Proteomes" id="UP000234789">
    <property type="component" value="Unassembled WGS sequence"/>
</dbReference>
<keyword evidence="2" id="KW-0238">DNA-binding</keyword>
<dbReference type="Pfam" id="PF12833">
    <property type="entry name" value="HTH_18"/>
    <property type="match status" value="1"/>
</dbReference>
<dbReference type="OrthoDB" id="506156at2"/>
<protein>
    <submittedName>
        <fullName evidence="5">Two-component response regulator yesN, associated with MetSO reductase</fullName>
    </submittedName>
</protein>
<feature type="domain" description="HTH araC/xylS-type" evidence="4">
    <location>
        <begin position="32"/>
        <end position="130"/>
    </location>
</feature>
<dbReference type="PANTHER" id="PTHR43280">
    <property type="entry name" value="ARAC-FAMILY TRANSCRIPTIONAL REGULATOR"/>
    <property type="match status" value="1"/>
</dbReference>
<dbReference type="EMBL" id="NFEZ01000004">
    <property type="protein sequence ID" value="PLT44578.1"/>
    <property type="molecule type" value="Genomic_DNA"/>
</dbReference>
<name>A0A2N5N2L4_9BACL</name>
<dbReference type="RefSeq" id="WP_052333562.1">
    <property type="nucleotide sequence ID" value="NZ_BIMM01000038.1"/>
</dbReference>
<dbReference type="AlphaFoldDB" id="A0A2N5N2L4"/>
<dbReference type="GO" id="GO:0043565">
    <property type="term" value="F:sequence-specific DNA binding"/>
    <property type="evidence" value="ECO:0007669"/>
    <property type="project" value="InterPro"/>
</dbReference>
<comment type="caution">
    <text evidence="5">The sequence shown here is derived from an EMBL/GenBank/DDBJ whole genome shotgun (WGS) entry which is preliminary data.</text>
</comment>
<keyword evidence="6" id="KW-1185">Reference proteome</keyword>
<sequence length="144" mass="16654">MADVECLSDELGCASRSRPAFGSAPAADERLARVVRYIHENYAQPLSLSLLAKEFHFSPFYLSKLFKRTVRLTYRDYLATVRIMKAQQLLRETPWKVSLIAEKVGFRDPARFGKTFKAQTECTPLQYRKKHRKDPLRFPAQGRS</sequence>
<evidence type="ECO:0000256" key="3">
    <source>
        <dbReference type="ARBA" id="ARBA00023163"/>
    </source>
</evidence>
<reference evidence="5 6" key="1">
    <citation type="submission" date="2017-05" db="EMBL/GenBank/DDBJ databases">
        <title>Functional genome analysis of Paenibacillus pasadenensis strain R16: insights on endophytic life style and antifungal activity.</title>
        <authorList>
            <person name="Passera A."/>
            <person name="Marcolungo L."/>
            <person name="Casati P."/>
            <person name="Brasca M."/>
            <person name="Quaglino F."/>
            <person name="Delledonne M."/>
        </authorList>
    </citation>
    <scope>NUCLEOTIDE SEQUENCE [LARGE SCALE GENOMIC DNA]</scope>
    <source>
        <strain evidence="5 6">R16</strain>
    </source>
</reference>
<dbReference type="SUPFAM" id="SSF46689">
    <property type="entry name" value="Homeodomain-like"/>
    <property type="match status" value="2"/>
</dbReference>
<dbReference type="Gene3D" id="1.10.10.60">
    <property type="entry name" value="Homeodomain-like"/>
    <property type="match status" value="2"/>
</dbReference>
<evidence type="ECO:0000256" key="1">
    <source>
        <dbReference type="ARBA" id="ARBA00023015"/>
    </source>
</evidence>
<dbReference type="PROSITE" id="PS01124">
    <property type="entry name" value="HTH_ARAC_FAMILY_2"/>
    <property type="match status" value="1"/>
</dbReference>
<accession>A0A2N5N2L4</accession>
<dbReference type="InterPro" id="IPR018060">
    <property type="entry name" value="HTH_AraC"/>
</dbReference>
<evidence type="ECO:0000256" key="2">
    <source>
        <dbReference type="ARBA" id="ARBA00023125"/>
    </source>
</evidence>
<keyword evidence="1" id="KW-0805">Transcription regulation</keyword>
<dbReference type="InterPro" id="IPR009057">
    <property type="entry name" value="Homeodomain-like_sf"/>
</dbReference>
<dbReference type="SMART" id="SM00342">
    <property type="entry name" value="HTH_ARAC"/>
    <property type="match status" value="1"/>
</dbReference>
<dbReference type="GO" id="GO:0003700">
    <property type="term" value="F:DNA-binding transcription factor activity"/>
    <property type="evidence" value="ECO:0007669"/>
    <property type="project" value="InterPro"/>
</dbReference>
<evidence type="ECO:0000313" key="5">
    <source>
        <dbReference type="EMBL" id="PLT44578.1"/>
    </source>
</evidence>
<proteinExistence type="predicted"/>
<evidence type="ECO:0000313" key="6">
    <source>
        <dbReference type="Proteomes" id="UP000234789"/>
    </source>
</evidence>
<keyword evidence="3" id="KW-0804">Transcription</keyword>
<dbReference type="PANTHER" id="PTHR43280:SF28">
    <property type="entry name" value="HTH-TYPE TRANSCRIPTIONAL ACTIVATOR RHAS"/>
    <property type="match status" value="1"/>
</dbReference>
<evidence type="ECO:0000259" key="4">
    <source>
        <dbReference type="PROSITE" id="PS01124"/>
    </source>
</evidence>